<evidence type="ECO:0008006" key="2">
    <source>
        <dbReference type="Google" id="ProtNLM"/>
    </source>
</evidence>
<protein>
    <recommendedName>
        <fullName evidence="2">50S ribosomal protein L34</fullName>
    </recommendedName>
</protein>
<name>A0A8S5LPZ4_9VIRU</name>
<evidence type="ECO:0000313" key="1">
    <source>
        <dbReference type="EMBL" id="DAD72002.1"/>
    </source>
</evidence>
<organism evidence="1">
    <name type="scientific">Microviridae sp. ctydc4</name>
    <dbReference type="NCBI Taxonomy" id="2827623"/>
    <lineage>
        <taxon>Viruses</taxon>
        <taxon>Monodnaviria</taxon>
        <taxon>Sangervirae</taxon>
        <taxon>Phixviricota</taxon>
        <taxon>Malgrandaviricetes</taxon>
        <taxon>Petitvirales</taxon>
        <taxon>Microviridae</taxon>
    </lineage>
</organism>
<sequence length="41" mass="4954">MFHVKRRKLSKKKSRKIFTRGAVNVKKRNLRARPMRGGFRI</sequence>
<proteinExistence type="predicted"/>
<dbReference type="EMBL" id="BK015891">
    <property type="protein sequence ID" value="DAD72002.1"/>
    <property type="molecule type" value="Genomic_DNA"/>
</dbReference>
<reference evidence="1" key="1">
    <citation type="journal article" date="2021" name="Proc. Natl. Acad. Sci. U.S.A.">
        <title>A Catalog of Tens of Thousands of Viruses from Human Metagenomes Reveals Hidden Associations with Chronic Diseases.</title>
        <authorList>
            <person name="Tisza M.J."/>
            <person name="Buck C.B."/>
        </authorList>
    </citation>
    <scope>NUCLEOTIDE SEQUENCE</scope>
    <source>
        <strain evidence="1">Ctydc4</strain>
    </source>
</reference>
<accession>A0A8S5LPZ4</accession>